<dbReference type="SUPFAM" id="SSF57667">
    <property type="entry name" value="beta-beta-alpha zinc fingers"/>
    <property type="match status" value="2"/>
</dbReference>
<feature type="domain" description="C2H2-type" evidence="9">
    <location>
        <begin position="76"/>
        <end position="106"/>
    </location>
</feature>
<feature type="domain" description="C2H2-type" evidence="9">
    <location>
        <begin position="45"/>
        <end position="75"/>
    </location>
</feature>
<name>A0AAN4Z8F8_9BILA</name>
<evidence type="ECO:0000256" key="8">
    <source>
        <dbReference type="SAM" id="MobiDB-lite"/>
    </source>
</evidence>
<dbReference type="Gene3D" id="3.30.160.60">
    <property type="entry name" value="Classic Zinc Finger"/>
    <property type="match status" value="3"/>
</dbReference>
<protein>
    <recommendedName>
        <fullName evidence="9">C2H2-type domain-containing protein</fullName>
    </recommendedName>
</protein>
<dbReference type="PROSITE" id="PS00028">
    <property type="entry name" value="ZINC_FINGER_C2H2_1"/>
    <property type="match status" value="3"/>
</dbReference>
<evidence type="ECO:0000256" key="7">
    <source>
        <dbReference type="PROSITE-ProRule" id="PRU00042"/>
    </source>
</evidence>
<feature type="non-terminal residue" evidence="10">
    <location>
        <position position="221"/>
    </location>
</feature>
<organism evidence="10 11">
    <name type="scientific">Pristionchus mayeri</name>
    <dbReference type="NCBI Taxonomy" id="1317129"/>
    <lineage>
        <taxon>Eukaryota</taxon>
        <taxon>Metazoa</taxon>
        <taxon>Ecdysozoa</taxon>
        <taxon>Nematoda</taxon>
        <taxon>Chromadorea</taxon>
        <taxon>Rhabditida</taxon>
        <taxon>Rhabditina</taxon>
        <taxon>Diplogasteromorpha</taxon>
        <taxon>Diplogasteroidea</taxon>
        <taxon>Neodiplogasteridae</taxon>
        <taxon>Pristionchus</taxon>
    </lineage>
</organism>
<dbReference type="InterPro" id="IPR043359">
    <property type="entry name" value="GLI-like"/>
</dbReference>
<dbReference type="SMART" id="SM00355">
    <property type="entry name" value="ZnF_C2H2"/>
    <property type="match status" value="3"/>
</dbReference>
<dbReference type="PANTHER" id="PTHR45718:SF4">
    <property type="entry name" value="TRANSCRIPTIONAL ACTIVATOR CUBITUS INTERRUPTUS"/>
    <property type="match status" value="1"/>
</dbReference>
<dbReference type="FunFam" id="3.30.160.60:FF:000072">
    <property type="entry name" value="zinc finger protein 143 isoform X1"/>
    <property type="match status" value="1"/>
</dbReference>
<dbReference type="GO" id="GO:0008270">
    <property type="term" value="F:zinc ion binding"/>
    <property type="evidence" value="ECO:0007669"/>
    <property type="project" value="UniProtKB-KW"/>
</dbReference>
<evidence type="ECO:0000256" key="4">
    <source>
        <dbReference type="ARBA" id="ARBA00022771"/>
    </source>
</evidence>
<keyword evidence="6" id="KW-0539">Nucleus</keyword>
<evidence type="ECO:0000313" key="10">
    <source>
        <dbReference type="EMBL" id="GMR33222.1"/>
    </source>
</evidence>
<evidence type="ECO:0000259" key="9">
    <source>
        <dbReference type="PROSITE" id="PS50157"/>
    </source>
</evidence>
<dbReference type="Pfam" id="PF00096">
    <property type="entry name" value="zf-C2H2"/>
    <property type="match status" value="3"/>
</dbReference>
<dbReference type="EMBL" id="BTRK01000001">
    <property type="protein sequence ID" value="GMR33222.1"/>
    <property type="molecule type" value="Genomic_DNA"/>
</dbReference>
<keyword evidence="11" id="KW-1185">Reference proteome</keyword>
<comment type="subcellular location">
    <subcellularLocation>
        <location evidence="1">Nucleus</location>
    </subcellularLocation>
</comment>
<feature type="region of interest" description="Disordered" evidence="8">
    <location>
        <begin position="149"/>
        <end position="221"/>
    </location>
</feature>
<evidence type="ECO:0000256" key="2">
    <source>
        <dbReference type="ARBA" id="ARBA00022723"/>
    </source>
</evidence>
<dbReference type="InterPro" id="IPR013087">
    <property type="entry name" value="Znf_C2H2_type"/>
</dbReference>
<feature type="compositionally biased region" description="Basic and acidic residues" evidence="8">
    <location>
        <begin position="151"/>
        <end position="171"/>
    </location>
</feature>
<dbReference type="Proteomes" id="UP001328107">
    <property type="component" value="Unassembled WGS sequence"/>
</dbReference>
<dbReference type="AlphaFoldDB" id="A0AAN4Z8F8"/>
<dbReference type="PANTHER" id="PTHR45718">
    <property type="entry name" value="TRANSCRIPTIONAL ACTIVATOR CUBITUS INTERRUPTUS"/>
    <property type="match status" value="1"/>
</dbReference>
<dbReference type="GO" id="GO:0000978">
    <property type="term" value="F:RNA polymerase II cis-regulatory region sequence-specific DNA binding"/>
    <property type="evidence" value="ECO:0007669"/>
    <property type="project" value="TreeGrafter"/>
</dbReference>
<keyword evidence="4 7" id="KW-0863">Zinc-finger</keyword>
<evidence type="ECO:0000256" key="5">
    <source>
        <dbReference type="ARBA" id="ARBA00022833"/>
    </source>
</evidence>
<feature type="domain" description="C2H2-type" evidence="9">
    <location>
        <begin position="15"/>
        <end position="44"/>
    </location>
</feature>
<dbReference type="GO" id="GO:0005634">
    <property type="term" value="C:nucleus"/>
    <property type="evidence" value="ECO:0007669"/>
    <property type="project" value="UniProtKB-SubCell"/>
</dbReference>
<evidence type="ECO:0000313" key="11">
    <source>
        <dbReference type="Proteomes" id="UP001328107"/>
    </source>
</evidence>
<evidence type="ECO:0000256" key="3">
    <source>
        <dbReference type="ARBA" id="ARBA00022737"/>
    </source>
</evidence>
<keyword evidence="2" id="KW-0479">Metal-binding</keyword>
<feature type="compositionally biased region" description="Low complexity" evidence="8">
    <location>
        <begin position="184"/>
        <end position="209"/>
    </location>
</feature>
<dbReference type="GO" id="GO:0000981">
    <property type="term" value="F:DNA-binding transcription factor activity, RNA polymerase II-specific"/>
    <property type="evidence" value="ECO:0007669"/>
    <property type="project" value="TreeGrafter"/>
</dbReference>
<feature type="compositionally biased region" description="Pro residues" evidence="8">
    <location>
        <begin position="212"/>
        <end position="221"/>
    </location>
</feature>
<keyword evidence="5" id="KW-0862">Zinc</keyword>
<comment type="caution">
    <text evidence="10">The sequence shown here is derived from an EMBL/GenBank/DDBJ whole genome shotgun (WGS) entry which is preliminary data.</text>
</comment>
<evidence type="ECO:0000256" key="6">
    <source>
        <dbReference type="ARBA" id="ARBA00023242"/>
    </source>
</evidence>
<keyword evidence="3" id="KW-0677">Repeat</keyword>
<proteinExistence type="predicted"/>
<sequence>MLVVHVRCHTGQKPNVCPYDNCTKSYSRLENLKTHIRTHTGEKPYECEFPNCDKAFSNASDRAKHQNRTHSDLRPYECPLSGCSKSYTDPSSLRKHMKTVHGEEAYEKLEKNKPSLAPGRRLHKQPIANQIQLGQLVPSKKGQSIKYYNPQRKEEDQRRQDARDRAVREGNPRLAPPPRYFGESASTTTMTSSPSTMTSSVTSSSNGSTAPVPNPVSQFPP</sequence>
<evidence type="ECO:0000256" key="1">
    <source>
        <dbReference type="ARBA" id="ARBA00004123"/>
    </source>
</evidence>
<reference evidence="11" key="1">
    <citation type="submission" date="2022-10" db="EMBL/GenBank/DDBJ databases">
        <title>Genome assembly of Pristionchus species.</title>
        <authorList>
            <person name="Yoshida K."/>
            <person name="Sommer R.J."/>
        </authorList>
    </citation>
    <scope>NUCLEOTIDE SEQUENCE [LARGE SCALE GENOMIC DNA]</scope>
    <source>
        <strain evidence="11">RS5460</strain>
    </source>
</reference>
<dbReference type="InterPro" id="IPR036236">
    <property type="entry name" value="Znf_C2H2_sf"/>
</dbReference>
<gene>
    <name evidence="10" type="ORF">PMAYCL1PPCAC_03417</name>
</gene>
<dbReference type="FunFam" id="3.30.160.60:FF:000036">
    <property type="entry name" value="GLI family zinc finger 3"/>
    <property type="match status" value="1"/>
</dbReference>
<dbReference type="PROSITE" id="PS50157">
    <property type="entry name" value="ZINC_FINGER_C2H2_2"/>
    <property type="match status" value="3"/>
</dbReference>
<accession>A0AAN4Z8F8</accession>